<keyword evidence="1" id="KW-0812">Transmembrane</keyword>
<evidence type="ECO:0000256" key="1">
    <source>
        <dbReference type="SAM" id="Phobius"/>
    </source>
</evidence>
<name>C0QP90_PERMH</name>
<gene>
    <name evidence="2" type="ordered locus">PERMA_0698</name>
</gene>
<reference evidence="2 3" key="1">
    <citation type="journal article" date="2009" name="J. Bacteriol.">
        <title>Complete and draft genome sequences of six members of the Aquificales.</title>
        <authorList>
            <person name="Reysenbach A.L."/>
            <person name="Hamamura N."/>
            <person name="Podar M."/>
            <person name="Griffiths E."/>
            <person name="Ferreira S."/>
            <person name="Hochstein R."/>
            <person name="Heidelberg J."/>
            <person name="Johnson J."/>
            <person name="Mead D."/>
            <person name="Pohorille A."/>
            <person name="Sarmiento M."/>
            <person name="Schweighofer K."/>
            <person name="Seshadri R."/>
            <person name="Voytek M.A."/>
        </authorList>
    </citation>
    <scope>NUCLEOTIDE SEQUENCE [LARGE SCALE GENOMIC DNA]</scope>
    <source>
        <strain evidence="3">DSM 14350 / EX-H1</strain>
    </source>
</reference>
<keyword evidence="3" id="KW-1185">Reference proteome</keyword>
<dbReference type="OrthoDB" id="9791791at2"/>
<dbReference type="RefSeq" id="WP_012676022.1">
    <property type="nucleotide sequence ID" value="NC_012440.1"/>
</dbReference>
<dbReference type="EMBL" id="CP001230">
    <property type="protein sequence ID" value="ACO03783.1"/>
    <property type="molecule type" value="Genomic_DNA"/>
</dbReference>
<keyword evidence="1" id="KW-1133">Transmembrane helix</keyword>
<dbReference type="STRING" id="123214.PERMA_0698"/>
<dbReference type="AlphaFoldDB" id="C0QP90"/>
<accession>C0QP90</accession>
<protein>
    <submittedName>
        <fullName evidence="2">Uncharacterized protein</fullName>
    </submittedName>
</protein>
<sequence>MNRDFFSTFEIYPIVIDFYQIILIISGLVLLLISFYLIIRFLKLPSFELVPRKREEKISINLEDPKGTAYSVTFLIHRYDTPYNEQLLKRLERFKYRKKVDRLDRETVELIEKFIEYIKEYGHRV</sequence>
<dbReference type="HOGENOM" id="CLU_1990550_0_0_0"/>
<keyword evidence="1" id="KW-0472">Membrane</keyword>
<dbReference type="KEGG" id="pmx:PERMA_0698"/>
<proteinExistence type="predicted"/>
<evidence type="ECO:0000313" key="3">
    <source>
        <dbReference type="Proteomes" id="UP000001366"/>
    </source>
</evidence>
<organism evidence="2 3">
    <name type="scientific">Persephonella marina (strain DSM 14350 / EX-H1)</name>
    <dbReference type="NCBI Taxonomy" id="123214"/>
    <lineage>
        <taxon>Bacteria</taxon>
        <taxon>Pseudomonadati</taxon>
        <taxon>Aquificota</taxon>
        <taxon>Aquificia</taxon>
        <taxon>Aquificales</taxon>
        <taxon>Hydrogenothermaceae</taxon>
        <taxon>Persephonella</taxon>
    </lineage>
</organism>
<dbReference type="PaxDb" id="123214-PERMA_0698"/>
<dbReference type="Proteomes" id="UP000001366">
    <property type="component" value="Chromosome"/>
</dbReference>
<feature type="transmembrane region" description="Helical" evidence="1">
    <location>
        <begin position="18"/>
        <end position="39"/>
    </location>
</feature>
<evidence type="ECO:0000313" key="2">
    <source>
        <dbReference type="EMBL" id="ACO03783.1"/>
    </source>
</evidence>